<reference evidence="1" key="1">
    <citation type="submission" date="2022-07" db="EMBL/GenBank/DDBJ databases">
        <title>Phylogenomic reconstructions and comparative analyses of Kickxellomycotina fungi.</title>
        <authorList>
            <person name="Reynolds N.K."/>
            <person name="Stajich J.E."/>
            <person name="Barry K."/>
            <person name="Grigoriev I.V."/>
            <person name="Crous P."/>
            <person name="Smith M.E."/>
        </authorList>
    </citation>
    <scope>NUCLEOTIDE SEQUENCE</scope>
    <source>
        <strain evidence="1">Benny 63K</strain>
    </source>
</reference>
<dbReference type="EMBL" id="JANBPG010001332">
    <property type="protein sequence ID" value="KAJ1890487.1"/>
    <property type="molecule type" value="Genomic_DNA"/>
</dbReference>
<dbReference type="Proteomes" id="UP001150581">
    <property type="component" value="Unassembled WGS sequence"/>
</dbReference>
<evidence type="ECO:0000313" key="1">
    <source>
        <dbReference type="EMBL" id="KAJ1890487.1"/>
    </source>
</evidence>
<gene>
    <name evidence="1" type="ORF">LPJ66_007446</name>
</gene>
<keyword evidence="2" id="KW-1185">Reference proteome</keyword>
<feature type="non-terminal residue" evidence="1">
    <location>
        <position position="1"/>
    </location>
</feature>
<organism evidence="1 2">
    <name type="scientific">Kickxella alabastrina</name>
    <dbReference type="NCBI Taxonomy" id="61397"/>
    <lineage>
        <taxon>Eukaryota</taxon>
        <taxon>Fungi</taxon>
        <taxon>Fungi incertae sedis</taxon>
        <taxon>Zoopagomycota</taxon>
        <taxon>Kickxellomycotina</taxon>
        <taxon>Kickxellomycetes</taxon>
        <taxon>Kickxellales</taxon>
        <taxon>Kickxellaceae</taxon>
        <taxon>Kickxella</taxon>
    </lineage>
</organism>
<protein>
    <submittedName>
        <fullName evidence="1">Uncharacterized protein</fullName>
    </submittedName>
</protein>
<accession>A0ACC1I8T0</accession>
<proteinExistence type="predicted"/>
<comment type="caution">
    <text evidence="1">The sequence shown here is derived from an EMBL/GenBank/DDBJ whole genome shotgun (WGS) entry which is preliminary data.</text>
</comment>
<name>A0ACC1I8T0_9FUNG</name>
<evidence type="ECO:0000313" key="2">
    <source>
        <dbReference type="Proteomes" id="UP001150581"/>
    </source>
</evidence>
<sequence>KSYADSLLQTPCKHSTRADLLMREDSNDKELDARRKRLYSAIKGQVWPLRFEAFIKSLGVTEQYNRFIKGFPSLFLDLAKASPVLQNKKLVTNTERTPDESDVFRTVPPTSLNVREEFRYVKFVDQSLTVMSEKVDALNKNIPDDSAKAPALILVIEDRQEAAITGSAHKPDLAFYHRGVLVRDITTVDFVLEAKLDPAPNGPSDKTGGQLADYANALWENDGTRTFAPDRLPEGAVYDILCSGGVEHIPKVISSGLLYRDSGKYRLGFVLMEDCGQSMAEYLKGKTDKQKDSLIPAFVNQLTLCLAQARAAGILHRDISAGNICIKNGQACIIDWGCAKFVDEGQALDKVEGENEGQSIITKVAKTWEFDVANVAQNETDRDPLTGTPLFMSIPMLCQSPARGILEDLESVFYVILDAVRPQSIERDKVNGFNFMDGRNIALFRFALFQAQESYLKDFCIEQLSTKLKKLIDAMRQFLFEPENQFISHRLWSDKIFDRKANWDAAPEFMHPEAIRILQGPIGQIKRPAEDEDNAKPFKKRRTL</sequence>